<dbReference type="EMBL" id="CAKLCB010000292">
    <property type="protein sequence ID" value="CAH0519310.1"/>
    <property type="molecule type" value="Genomic_DNA"/>
</dbReference>
<dbReference type="Gene3D" id="3.60.21.50">
    <property type="match status" value="1"/>
</dbReference>
<dbReference type="Proteomes" id="UP001158986">
    <property type="component" value="Unassembled WGS sequence"/>
</dbReference>
<name>A0ABN8D2P1_9STRA</name>
<evidence type="ECO:0000313" key="1">
    <source>
        <dbReference type="EMBL" id="CAH0519310.1"/>
    </source>
</evidence>
<organism evidence="1 2">
    <name type="scientific">Peronospora belbahrii</name>
    <dbReference type="NCBI Taxonomy" id="622444"/>
    <lineage>
        <taxon>Eukaryota</taxon>
        <taxon>Sar</taxon>
        <taxon>Stramenopiles</taxon>
        <taxon>Oomycota</taxon>
        <taxon>Peronosporomycetes</taxon>
        <taxon>Peronosporales</taxon>
        <taxon>Peronosporaceae</taxon>
        <taxon>Peronospora</taxon>
    </lineage>
</organism>
<keyword evidence="2" id="KW-1185">Reference proteome</keyword>
<sequence>MIEVNQPIGVFIAPFHRLSGYQDDIWPRSPAGAQDQQVRLITVPAFCETSTIVLVDLKDLSCFPITIEV</sequence>
<accession>A0ABN8D2P1</accession>
<protein>
    <submittedName>
        <fullName evidence="1">Uncharacterized protein</fullName>
    </submittedName>
</protein>
<proteinExistence type="predicted"/>
<evidence type="ECO:0000313" key="2">
    <source>
        <dbReference type="Proteomes" id="UP001158986"/>
    </source>
</evidence>
<reference evidence="1 2" key="1">
    <citation type="submission" date="2021-11" db="EMBL/GenBank/DDBJ databases">
        <authorList>
            <person name="Islam A."/>
            <person name="Islam S."/>
            <person name="Flora M.S."/>
            <person name="Rahman M."/>
            <person name="Ziaur R.M."/>
            <person name="Epstein J.H."/>
            <person name="Hassan M."/>
            <person name="Klassen M."/>
            <person name="Woodard K."/>
            <person name="Webb A."/>
            <person name="Webby R.J."/>
            <person name="El Zowalaty M.E."/>
        </authorList>
    </citation>
    <scope>NUCLEOTIDE SEQUENCE [LARGE SCALE GENOMIC DNA]</scope>
    <source>
        <strain evidence="1">Pbs1</strain>
    </source>
</reference>
<gene>
    <name evidence="1" type="ORF">PBS001_LOCUS5841</name>
</gene>
<comment type="caution">
    <text evidence="1">The sequence shown here is derived from an EMBL/GenBank/DDBJ whole genome shotgun (WGS) entry which is preliminary data.</text>
</comment>